<name>A0A4C1YN11_EUMVA</name>
<evidence type="ECO:0000313" key="2">
    <source>
        <dbReference type="EMBL" id="GBP76029.1"/>
    </source>
</evidence>
<protein>
    <submittedName>
        <fullName evidence="2">Uncharacterized protein</fullName>
    </submittedName>
</protein>
<proteinExistence type="predicted"/>
<evidence type="ECO:0000256" key="1">
    <source>
        <dbReference type="SAM" id="MobiDB-lite"/>
    </source>
</evidence>
<dbReference type="AlphaFoldDB" id="A0A4C1YN11"/>
<comment type="caution">
    <text evidence="2">The sequence shown here is derived from an EMBL/GenBank/DDBJ whole genome shotgun (WGS) entry which is preliminary data.</text>
</comment>
<sequence>MRERNGPDRRKDRNTDSRETDRYRNGVDIALIRDVIGFYGCKKLELNETTRSAFQRVLIKPSVADDVTDGVRTVVSSLRAATGQHGKLSGQAARYEIEVFL</sequence>
<accession>A0A4C1YN11</accession>
<keyword evidence="3" id="KW-1185">Reference proteome</keyword>
<evidence type="ECO:0000313" key="3">
    <source>
        <dbReference type="Proteomes" id="UP000299102"/>
    </source>
</evidence>
<dbReference type="EMBL" id="BGZK01001273">
    <property type="protein sequence ID" value="GBP76029.1"/>
    <property type="molecule type" value="Genomic_DNA"/>
</dbReference>
<dbReference type="Proteomes" id="UP000299102">
    <property type="component" value="Unassembled WGS sequence"/>
</dbReference>
<feature type="region of interest" description="Disordered" evidence="1">
    <location>
        <begin position="1"/>
        <end position="20"/>
    </location>
</feature>
<organism evidence="2 3">
    <name type="scientific">Eumeta variegata</name>
    <name type="common">Bagworm moth</name>
    <name type="synonym">Eumeta japonica</name>
    <dbReference type="NCBI Taxonomy" id="151549"/>
    <lineage>
        <taxon>Eukaryota</taxon>
        <taxon>Metazoa</taxon>
        <taxon>Ecdysozoa</taxon>
        <taxon>Arthropoda</taxon>
        <taxon>Hexapoda</taxon>
        <taxon>Insecta</taxon>
        <taxon>Pterygota</taxon>
        <taxon>Neoptera</taxon>
        <taxon>Endopterygota</taxon>
        <taxon>Lepidoptera</taxon>
        <taxon>Glossata</taxon>
        <taxon>Ditrysia</taxon>
        <taxon>Tineoidea</taxon>
        <taxon>Psychidae</taxon>
        <taxon>Oiketicinae</taxon>
        <taxon>Eumeta</taxon>
    </lineage>
</organism>
<reference evidence="2 3" key="1">
    <citation type="journal article" date="2019" name="Commun. Biol.">
        <title>The bagworm genome reveals a unique fibroin gene that provides high tensile strength.</title>
        <authorList>
            <person name="Kono N."/>
            <person name="Nakamura H."/>
            <person name="Ohtoshi R."/>
            <person name="Tomita M."/>
            <person name="Numata K."/>
            <person name="Arakawa K."/>
        </authorList>
    </citation>
    <scope>NUCLEOTIDE SEQUENCE [LARGE SCALE GENOMIC DNA]</scope>
</reference>
<gene>
    <name evidence="2" type="ORF">EVAR_33337_1</name>
</gene>